<evidence type="ECO:0000256" key="5">
    <source>
        <dbReference type="ARBA" id="ARBA00023244"/>
    </source>
</evidence>
<dbReference type="UniPathway" id="UPA00252"/>
<evidence type="ECO:0000256" key="2">
    <source>
        <dbReference type="ARBA" id="ARBA00023004"/>
    </source>
</evidence>
<dbReference type="HAMAP" id="MF_00323">
    <property type="entry name" value="Ferrochelatase"/>
    <property type="match status" value="1"/>
</dbReference>
<dbReference type="NCBIfam" id="TIGR00109">
    <property type="entry name" value="hemH"/>
    <property type="match status" value="1"/>
</dbReference>
<dbReference type="InterPro" id="IPR001015">
    <property type="entry name" value="Ferrochelatase"/>
</dbReference>
<dbReference type="EMBL" id="CP003179">
    <property type="protein sequence ID" value="AEW03936.1"/>
    <property type="molecule type" value="Genomic_DNA"/>
</dbReference>
<dbReference type="InterPro" id="IPR033644">
    <property type="entry name" value="Ferrochelatase_C"/>
</dbReference>
<dbReference type="GO" id="GO:0005737">
    <property type="term" value="C:cytoplasm"/>
    <property type="evidence" value="ECO:0007669"/>
    <property type="project" value="UniProtKB-SubCell"/>
</dbReference>
<feature type="binding site" evidence="7">
    <location>
        <position position="126"/>
    </location>
    <ligand>
        <name>Fe-coproporphyrin III</name>
        <dbReference type="ChEBI" id="CHEBI:68438"/>
    </ligand>
</feature>
<dbReference type="GO" id="GO:0046872">
    <property type="term" value="F:metal ion binding"/>
    <property type="evidence" value="ECO:0007669"/>
    <property type="project" value="UniProtKB-KW"/>
</dbReference>
<keyword evidence="10" id="KW-1185">Reference proteome</keyword>
<dbReference type="Proteomes" id="UP000005439">
    <property type="component" value="Chromosome"/>
</dbReference>
<keyword evidence="5 7" id="KW-0627">Porphyrin biosynthesis</keyword>
<dbReference type="Gene3D" id="3.40.50.1400">
    <property type="match status" value="2"/>
</dbReference>
<keyword evidence="7" id="KW-0963">Cytoplasm</keyword>
<keyword evidence="2 7" id="KW-0408">Iron</keyword>
<evidence type="ECO:0000313" key="9">
    <source>
        <dbReference type="EMBL" id="AEW03936.1"/>
    </source>
</evidence>
<dbReference type="SUPFAM" id="SSF53800">
    <property type="entry name" value="Chelatase"/>
    <property type="match status" value="1"/>
</dbReference>
<evidence type="ECO:0000256" key="8">
    <source>
        <dbReference type="RuleBase" id="RU004185"/>
    </source>
</evidence>
<dbReference type="STRING" id="679936.Sulac_0367"/>
<evidence type="ECO:0000256" key="1">
    <source>
        <dbReference type="ARBA" id="ARBA00004744"/>
    </source>
</evidence>
<name>G8TY29_SULAD</name>
<dbReference type="HOGENOM" id="CLU_018884_2_1_9"/>
<dbReference type="EC" id="4.99.1.9" evidence="7"/>
<dbReference type="CDD" id="cd00419">
    <property type="entry name" value="Ferrochelatase_C"/>
    <property type="match status" value="1"/>
</dbReference>
<accession>G8TY29</accession>
<dbReference type="Pfam" id="PF00762">
    <property type="entry name" value="Ferrochelatase"/>
    <property type="match status" value="1"/>
</dbReference>
<comment type="pathway">
    <text evidence="1 7">Porphyrin-containing compound metabolism; protoheme biosynthesis.</text>
</comment>
<evidence type="ECO:0000256" key="6">
    <source>
        <dbReference type="ARBA" id="ARBA00024536"/>
    </source>
</evidence>
<dbReference type="AlphaFoldDB" id="G8TY29"/>
<protein>
    <recommendedName>
        <fullName evidence="7">Coproporphyrin III ferrochelatase</fullName>
        <ecNumber evidence="7">4.99.1.9</ecNumber>
    </recommendedName>
</protein>
<organism evidence="9 10">
    <name type="scientific">Sulfobacillus acidophilus (strain ATCC 700253 / DSM 10332 / NAL)</name>
    <dbReference type="NCBI Taxonomy" id="679936"/>
    <lineage>
        <taxon>Bacteria</taxon>
        <taxon>Bacillati</taxon>
        <taxon>Bacillota</taxon>
        <taxon>Clostridia</taxon>
        <taxon>Eubacteriales</taxon>
        <taxon>Clostridiales Family XVII. Incertae Sedis</taxon>
        <taxon>Sulfobacillus</taxon>
    </lineage>
</organism>
<evidence type="ECO:0000256" key="4">
    <source>
        <dbReference type="ARBA" id="ARBA00023239"/>
    </source>
</evidence>
<reference evidence="10" key="1">
    <citation type="submission" date="2011-12" db="EMBL/GenBank/DDBJ databases">
        <title>The complete genome of chromosome of Sulfobacillus acidophilus DSM 10332.</title>
        <authorList>
            <person name="Lucas S."/>
            <person name="Han J."/>
            <person name="Lapidus A."/>
            <person name="Bruce D."/>
            <person name="Goodwin L."/>
            <person name="Pitluck S."/>
            <person name="Peters L."/>
            <person name="Kyrpides N."/>
            <person name="Mavromatis K."/>
            <person name="Ivanova N."/>
            <person name="Mikhailova N."/>
            <person name="Chertkov O."/>
            <person name="Saunders E."/>
            <person name="Detter J.C."/>
            <person name="Tapia R."/>
            <person name="Han C."/>
            <person name="Land M."/>
            <person name="Hauser L."/>
            <person name="Markowitz V."/>
            <person name="Cheng J.-F."/>
            <person name="Hugenholtz P."/>
            <person name="Woyke T."/>
            <person name="Wu D."/>
            <person name="Pukall R."/>
            <person name="Gehrich-Schroeter G."/>
            <person name="Schneider S."/>
            <person name="Klenk H.-P."/>
            <person name="Eisen J.A."/>
        </authorList>
    </citation>
    <scope>NUCLEOTIDE SEQUENCE [LARGE SCALE GENOMIC DNA]</scope>
    <source>
        <strain evidence="10">ATCC 700253 / DSM 10332 / NAL</strain>
    </source>
</reference>
<dbReference type="GO" id="GO:0004325">
    <property type="term" value="F:ferrochelatase activity"/>
    <property type="evidence" value="ECO:0007669"/>
    <property type="project" value="UniProtKB-UniRule"/>
</dbReference>
<comment type="subcellular location">
    <subcellularLocation>
        <location evidence="7">Cytoplasm</location>
    </subcellularLocation>
</comment>
<feature type="binding site" evidence="7">
    <location>
        <position position="55"/>
    </location>
    <ligand>
        <name>Fe-coproporphyrin III</name>
        <dbReference type="ChEBI" id="CHEBI:68438"/>
    </ligand>
</feature>
<evidence type="ECO:0000256" key="7">
    <source>
        <dbReference type="HAMAP-Rule" id="MF_00323"/>
    </source>
</evidence>
<comment type="catalytic activity">
    <reaction evidence="6">
        <text>Fe-coproporphyrin III + 2 H(+) = coproporphyrin III + Fe(2+)</text>
        <dbReference type="Rhea" id="RHEA:49572"/>
        <dbReference type="ChEBI" id="CHEBI:15378"/>
        <dbReference type="ChEBI" id="CHEBI:29033"/>
        <dbReference type="ChEBI" id="CHEBI:68438"/>
        <dbReference type="ChEBI" id="CHEBI:131725"/>
        <dbReference type="EC" id="4.99.1.9"/>
    </reaction>
    <physiologicalReaction direction="right-to-left" evidence="6">
        <dbReference type="Rhea" id="RHEA:49574"/>
    </physiologicalReaction>
</comment>
<feature type="binding site" description="axial binding residue" evidence="7">
    <location>
        <position position="14"/>
    </location>
    <ligand>
        <name>Fe-coproporphyrin III</name>
        <dbReference type="ChEBI" id="CHEBI:68438"/>
    </ligand>
    <ligandPart>
        <name>Fe</name>
        <dbReference type="ChEBI" id="CHEBI:18248"/>
    </ligandPart>
</feature>
<dbReference type="PANTHER" id="PTHR11108">
    <property type="entry name" value="FERROCHELATASE"/>
    <property type="match status" value="1"/>
</dbReference>
<sequence length="309" mass="34793">MTQWANTAVLLMAYGTPARREDVEAYYTHIRHGRPPSQAELEDLLSRYDAIGGLSPLWQITQRQAAVLQAELNRRHGVDAVKVYLGMKHAHPFIADAIEEILADGRQRVVGLVLAPHYSAMSVGTYLDEAKRALADRRPFFPVESWATHPGLITLLAERIQEIRRQFSDAEQQDLPIIFTAHSLPQRILALKDPYPDELKRTGDRVAEVLGTTHYTFSWQSAGRTREPWMGPDILEKLTQMAADGFRQAIICPAGFVADHLEVLYDLDIQAQQHARQLGMHIERTRSLNDDPALGRILADVVEGALQHD</sequence>
<feature type="binding site" evidence="7">
    <location>
        <position position="182"/>
    </location>
    <ligand>
        <name>Fe(2+)</name>
        <dbReference type="ChEBI" id="CHEBI:29033"/>
    </ligand>
</feature>
<gene>
    <name evidence="7" type="primary">cpfC</name>
    <name evidence="9" type="ordered locus">Sulac_0367</name>
</gene>
<dbReference type="CDD" id="cd03411">
    <property type="entry name" value="Ferrochelatase_N"/>
    <property type="match status" value="1"/>
</dbReference>
<comment type="similarity">
    <text evidence="7 8">Belongs to the ferrochelatase family.</text>
</comment>
<dbReference type="PANTHER" id="PTHR11108:SF1">
    <property type="entry name" value="FERROCHELATASE, MITOCHONDRIAL"/>
    <property type="match status" value="1"/>
</dbReference>
<keyword evidence="3 7" id="KW-0350">Heme biosynthesis</keyword>
<comment type="function">
    <text evidence="7">Involved in coproporphyrin-dependent heme b biosynthesis. Catalyzes the insertion of ferrous iron into coproporphyrin III to form Fe-coproporphyrin III.</text>
</comment>
<evidence type="ECO:0000256" key="3">
    <source>
        <dbReference type="ARBA" id="ARBA00023133"/>
    </source>
</evidence>
<dbReference type="GO" id="GO:0006783">
    <property type="term" value="P:heme biosynthetic process"/>
    <property type="evidence" value="ECO:0007669"/>
    <property type="project" value="UniProtKB-UniRule"/>
</dbReference>
<evidence type="ECO:0000313" key="10">
    <source>
        <dbReference type="Proteomes" id="UP000005439"/>
    </source>
</evidence>
<dbReference type="InterPro" id="IPR033659">
    <property type="entry name" value="Ferrochelatase_N"/>
</dbReference>
<feature type="binding site" evidence="7">
    <location>
        <position position="262"/>
    </location>
    <ligand>
        <name>Fe(2+)</name>
        <dbReference type="ChEBI" id="CHEBI:29033"/>
    </ligand>
</feature>
<feature type="binding site" evidence="7">
    <location>
        <begin position="47"/>
        <end position="48"/>
    </location>
    <ligand>
        <name>Fe-coproporphyrin III</name>
        <dbReference type="ChEBI" id="CHEBI:68438"/>
    </ligand>
</feature>
<dbReference type="KEGG" id="sap:Sulac_0367"/>
<dbReference type="PATRIC" id="fig|679936.5.peg.370"/>
<reference evidence="9 10" key="2">
    <citation type="journal article" date="2012" name="Stand. Genomic Sci.">
        <title>Complete genome sequence of the moderately thermophilic mineral-sulfide-oxidizing firmicute Sulfobacillus acidophilus type strain (NAL(T)).</title>
        <authorList>
            <person name="Anderson I."/>
            <person name="Chertkov O."/>
            <person name="Chen A."/>
            <person name="Saunders E."/>
            <person name="Lapidus A."/>
            <person name="Nolan M."/>
            <person name="Lucas S."/>
            <person name="Hammon N."/>
            <person name="Deshpande S."/>
            <person name="Cheng J.F."/>
            <person name="Han C."/>
            <person name="Tapia R."/>
            <person name="Goodwin L.A."/>
            <person name="Pitluck S."/>
            <person name="Liolios K."/>
            <person name="Pagani I."/>
            <person name="Ivanova N."/>
            <person name="Mikhailova N."/>
            <person name="Pati A."/>
            <person name="Palaniappan K."/>
            <person name="Land M."/>
            <person name="Pan C."/>
            <person name="Rohde M."/>
            <person name="Pukall R."/>
            <person name="Goker M."/>
            <person name="Detter J.C."/>
            <person name="Woyke T."/>
            <person name="Bristow J."/>
            <person name="Eisen J.A."/>
            <person name="Markowitz V."/>
            <person name="Hugenholtz P."/>
            <person name="Kyrpides N.C."/>
            <person name="Klenk H.P."/>
            <person name="Mavromatis K."/>
        </authorList>
    </citation>
    <scope>NUCLEOTIDE SEQUENCE [LARGE SCALE GENOMIC DNA]</scope>
    <source>
        <strain evidence="10">ATCC 700253 / DSM 10332 / NAL</strain>
    </source>
</reference>
<proteinExistence type="inferred from homology"/>
<keyword evidence="4 7" id="KW-0456">Lyase</keyword>
<keyword evidence="7" id="KW-0479">Metal-binding</keyword>
<feature type="binding site" evidence="7">
    <location>
        <position position="31"/>
    </location>
    <ligand>
        <name>Fe-coproporphyrin III</name>
        <dbReference type="ChEBI" id="CHEBI:68438"/>
    </ligand>
</feature>